<dbReference type="Proteomes" id="UP000683925">
    <property type="component" value="Unassembled WGS sequence"/>
</dbReference>
<reference evidence="1" key="1">
    <citation type="submission" date="2021-01" db="EMBL/GenBank/DDBJ databases">
        <authorList>
            <consortium name="Genoscope - CEA"/>
            <person name="William W."/>
        </authorList>
    </citation>
    <scope>NUCLEOTIDE SEQUENCE</scope>
</reference>
<evidence type="ECO:0000313" key="1">
    <source>
        <dbReference type="EMBL" id="CAD8134858.1"/>
    </source>
</evidence>
<organism evidence="1 2">
    <name type="scientific">Paramecium octaurelia</name>
    <dbReference type="NCBI Taxonomy" id="43137"/>
    <lineage>
        <taxon>Eukaryota</taxon>
        <taxon>Sar</taxon>
        <taxon>Alveolata</taxon>
        <taxon>Ciliophora</taxon>
        <taxon>Intramacronucleata</taxon>
        <taxon>Oligohymenophorea</taxon>
        <taxon>Peniculida</taxon>
        <taxon>Parameciidae</taxon>
        <taxon>Paramecium</taxon>
    </lineage>
</organism>
<evidence type="ECO:0000313" key="2">
    <source>
        <dbReference type="Proteomes" id="UP000683925"/>
    </source>
</evidence>
<sequence>MAKIEWINIFHISKQDQYQLDIQEIENLNQCILSRQTGQIKNFIIDSTGIRT</sequence>
<protein>
    <submittedName>
        <fullName evidence="1">Uncharacterized protein</fullName>
    </submittedName>
</protein>
<accession>A0A8S1S3J8</accession>
<comment type="caution">
    <text evidence="1">The sequence shown here is derived from an EMBL/GenBank/DDBJ whole genome shotgun (WGS) entry which is preliminary data.</text>
</comment>
<name>A0A8S1S3J8_PAROT</name>
<dbReference type="EMBL" id="CAJJDP010000005">
    <property type="protein sequence ID" value="CAD8134858.1"/>
    <property type="molecule type" value="Genomic_DNA"/>
</dbReference>
<proteinExistence type="predicted"/>
<gene>
    <name evidence="1" type="ORF">POCTA_138.1.T0060064</name>
</gene>
<dbReference type="AlphaFoldDB" id="A0A8S1S3J8"/>
<keyword evidence="2" id="KW-1185">Reference proteome</keyword>